<comment type="function">
    <text evidence="12">Protein-lysine N-methyltransferase. Monomethylates PRMT5, modulating its transcriptional activity. May also act as a histone methyltransferase. Plays a critical role in cardiac development. Acts as a key epigenetic regulator of gene expression during cardiac development via its dual activities as a methyltransferase and negative regulator of HDAC1.</text>
</comment>
<evidence type="ECO:0000313" key="18">
    <source>
        <dbReference type="EMBL" id="KAK7070460.1"/>
    </source>
</evidence>
<comment type="catalytic activity">
    <reaction evidence="11">
        <text>L-lysyl-[protein] + S-adenosyl-L-methionine = N(6)-methyl-L-lysyl-[protein] + S-adenosyl-L-homocysteine + H(+)</text>
        <dbReference type="Rhea" id="RHEA:51736"/>
        <dbReference type="Rhea" id="RHEA-COMP:9752"/>
        <dbReference type="Rhea" id="RHEA-COMP:13053"/>
        <dbReference type="ChEBI" id="CHEBI:15378"/>
        <dbReference type="ChEBI" id="CHEBI:29969"/>
        <dbReference type="ChEBI" id="CHEBI:57856"/>
        <dbReference type="ChEBI" id="CHEBI:59789"/>
        <dbReference type="ChEBI" id="CHEBI:61929"/>
    </reaction>
</comment>
<dbReference type="GO" id="GO:0008170">
    <property type="term" value="F:N-methyltransferase activity"/>
    <property type="evidence" value="ECO:0007669"/>
    <property type="project" value="UniProtKB-ARBA"/>
</dbReference>
<dbReference type="Pfam" id="PF00856">
    <property type="entry name" value="SET"/>
    <property type="match status" value="1"/>
</dbReference>
<comment type="caution">
    <text evidence="18">The sequence shown here is derived from an EMBL/GenBank/DDBJ whole genome shotgun (WGS) entry which is preliminary data.</text>
</comment>
<accession>A0AAN8X1S4</accession>
<evidence type="ECO:0000256" key="15">
    <source>
        <dbReference type="PROSITE-ProRule" id="PRU00134"/>
    </source>
</evidence>
<evidence type="ECO:0000256" key="2">
    <source>
        <dbReference type="ARBA" id="ARBA00004496"/>
    </source>
</evidence>
<evidence type="ECO:0000313" key="19">
    <source>
        <dbReference type="Proteomes" id="UP001381693"/>
    </source>
</evidence>
<evidence type="ECO:0000259" key="16">
    <source>
        <dbReference type="PROSITE" id="PS50280"/>
    </source>
</evidence>
<feature type="domain" description="MYND-type" evidence="17">
    <location>
        <begin position="286"/>
        <end position="324"/>
    </location>
</feature>
<gene>
    <name evidence="18" type="ORF">SK128_002724</name>
</gene>
<protein>
    <recommendedName>
        <fullName evidence="13">Protein-lysine N-methyltransferase SMYD4</fullName>
    </recommendedName>
    <alternativeName>
        <fullName evidence="14">SET and MYND domain-containing protein 4</fullName>
    </alternativeName>
</protein>
<evidence type="ECO:0000256" key="14">
    <source>
        <dbReference type="ARBA" id="ARBA00093680"/>
    </source>
</evidence>
<sequence length="722" mass="82317">MEPFSCQPLFDRLTHVAVKTKAIEKFGKLKTTLEKLEFCWKVELAFDKETVISYKKEVEQILNVLYRQCSEHKKSEILASQAKEKGLKAYIKKKDSLAHHLFTDCLRYAPEGSSLLPLGYGNRSAVLFQMGRYKEALRDMERAEKKGYPSATFFKLLSRRCSCYIELGDRNRAGESLESCKRHLTSISAENREKYEKNIVELENKVINIPATSTVKIEEEDEVDVPQLYLGESQYVIYMSDVFQMKVGDHYGRHVVSTGYVPKGSVVFVEKPFASILLPEHYRDFCHTCFERATNLVPCSECQDAVFCSEECLDNSRTWHQYECGIQHILSSVGIAHLALRVILVAGWKTYCKIRNEELNNRVPGTNETGVYNGRNLTDSYRTVYHLMPHLDQSFPEDQLQYCLASLLLAKTVLDKTSFADQMGRDRSDTPELMELNTITLATAVMRHIAQLVGNAHAITRVASNVCSDSHSHEEITQKRIATAIYPTASLMNHSCKPTIINSFIKDTLVIRTIQNVKASDQIFNCYGPHYCRQTYKERQEALRSQYFFDCKCDPCTMTEYKLKEEIWSGFRCEACDGVTTWVGMNSFDSEDPNGFMKCLECLKIERPSQNLIKTCSKVSSLHEEAEEAKRRGDFDSGIKSLRSALNLGSKIYSADNHYLVTLRDTLARLLTDAGEYGSCCEELKECLRTTERRYGEESVELGHEMLKYTDALVLASGNNNQ</sequence>
<organism evidence="18 19">
    <name type="scientific">Halocaridina rubra</name>
    <name type="common">Hawaiian red shrimp</name>
    <dbReference type="NCBI Taxonomy" id="373956"/>
    <lineage>
        <taxon>Eukaryota</taxon>
        <taxon>Metazoa</taxon>
        <taxon>Ecdysozoa</taxon>
        <taxon>Arthropoda</taxon>
        <taxon>Crustacea</taxon>
        <taxon>Multicrustacea</taxon>
        <taxon>Malacostraca</taxon>
        <taxon>Eumalacostraca</taxon>
        <taxon>Eucarida</taxon>
        <taxon>Decapoda</taxon>
        <taxon>Pleocyemata</taxon>
        <taxon>Caridea</taxon>
        <taxon>Atyoidea</taxon>
        <taxon>Atyidae</taxon>
        <taxon>Halocaridina</taxon>
    </lineage>
</organism>
<keyword evidence="7" id="KW-0479">Metal-binding</keyword>
<dbReference type="Gene3D" id="6.10.140.2220">
    <property type="match status" value="1"/>
</dbReference>
<dbReference type="PANTHER" id="PTHR46165">
    <property type="entry name" value="SET AND MYND DOMAIN-CONTAINING PROTEIN 4"/>
    <property type="match status" value="1"/>
</dbReference>
<dbReference type="GO" id="GO:0005737">
    <property type="term" value="C:cytoplasm"/>
    <property type="evidence" value="ECO:0007669"/>
    <property type="project" value="UniProtKB-SubCell"/>
</dbReference>
<dbReference type="Proteomes" id="UP001381693">
    <property type="component" value="Unassembled WGS sequence"/>
</dbReference>
<keyword evidence="5" id="KW-0808">Transferase</keyword>
<dbReference type="InterPro" id="IPR052097">
    <property type="entry name" value="SET-MYND_domain_protein"/>
</dbReference>
<dbReference type="InterPro" id="IPR011990">
    <property type="entry name" value="TPR-like_helical_dom_sf"/>
</dbReference>
<dbReference type="SUPFAM" id="SSF144232">
    <property type="entry name" value="HIT/MYND zinc finger-like"/>
    <property type="match status" value="1"/>
</dbReference>
<feature type="domain" description="SET" evidence="16">
    <location>
        <begin position="226"/>
        <end position="528"/>
    </location>
</feature>
<dbReference type="CDD" id="cd10536">
    <property type="entry name" value="SET_SMYD4"/>
    <property type="match status" value="1"/>
</dbReference>
<dbReference type="Pfam" id="PF01753">
    <property type="entry name" value="zf-MYND"/>
    <property type="match status" value="1"/>
</dbReference>
<evidence type="ECO:0000256" key="3">
    <source>
        <dbReference type="ARBA" id="ARBA00022490"/>
    </source>
</evidence>
<dbReference type="GO" id="GO:0008757">
    <property type="term" value="F:S-adenosylmethionine-dependent methyltransferase activity"/>
    <property type="evidence" value="ECO:0007669"/>
    <property type="project" value="UniProtKB-ARBA"/>
</dbReference>
<dbReference type="GO" id="GO:0008276">
    <property type="term" value="F:protein methyltransferase activity"/>
    <property type="evidence" value="ECO:0007669"/>
    <property type="project" value="UniProtKB-ARBA"/>
</dbReference>
<keyword evidence="9" id="KW-0862">Zinc</keyword>
<keyword evidence="19" id="KW-1185">Reference proteome</keyword>
<dbReference type="PROSITE" id="PS50865">
    <property type="entry name" value="ZF_MYND_2"/>
    <property type="match status" value="1"/>
</dbReference>
<evidence type="ECO:0000256" key="13">
    <source>
        <dbReference type="ARBA" id="ARBA00093635"/>
    </source>
</evidence>
<dbReference type="InterPro" id="IPR044421">
    <property type="entry name" value="SMYD4_SET"/>
</dbReference>
<name>A0AAN8X1S4_HALRR</name>
<reference evidence="18 19" key="1">
    <citation type="submission" date="2023-11" db="EMBL/GenBank/DDBJ databases">
        <title>Halocaridina rubra genome assembly.</title>
        <authorList>
            <person name="Smith C."/>
        </authorList>
    </citation>
    <scope>NUCLEOTIDE SEQUENCE [LARGE SCALE GENOMIC DNA]</scope>
    <source>
        <strain evidence="18">EP-1</strain>
        <tissue evidence="18">Whole</tissue>
    </source>
</reference>
<dbReference type="InterPro" id="IPR001214">
    <property type="entry name" value="SET_dom"/>
</dbReference>
<evidence type="ECO:0000256" key="11">
    <source>
        <dbReference type="ARBA" id="ARBA00048985"/>
    </source>
</evidence>
<dbReference type="AlphaFoldDB" id="A0AAN8X1S4"/>
<evidence type="ECO:0000256" key="10">
    <source>
        <dbReference type="ARBA" id="ARBA00023242"/>
    </source>
</evidence>
<dbReference type="Gene3D" id="2.170.270.10">
    <property type="entry name" value="SET domain"/>
    <property type="match status" value="1"/>
</dbReference>
<keyword evidence="4" id="KW-0489">Methyltransferase</keyword>
<keyword evidence="6" id="KW-0949">S-adenosyl-L-methionine</keyword>
<dbReference type="PROSITE" id="PS50280">
    <property type="entry name" value="SET"/>
    <property type="match status" value="1"/>
</dbReference>
<evidence type="ECO:0000256" key="4">
    <source>
        <dbReference type="ARBA" id="ARBA00022603"/>
    </source>
</evidence>
<dbReference type="EMBL" id="JAXCGZ010015355">
    <property type="protein sequence ID" value="KAK7070460.1"/>
    <property type="molecule type" value="Genomic_DNA"/>
</dbReference>
<evidence type="ECO:0000256" key="9">
    <source>
        <dbReference type="ARBA" id="ARBA00022833"/>
    </source>
</evidence>
<dbReference type="GO" id="GO:0042826">
    <property type="term" value="F:histone deacetylase binding"/>
    <property type="evidence" value="ECO:0007669"/>
    <property type="project" value="TreeGrafter"/>
</dbReference>
<proteinExistence type="predicted"/>
<dbReference type="PANTHER" id="PTHR46165:SF2">
    <property type="entry name" value="SET AND MYND DOMAIN-CONTAINING PROTEIN 4"/>
    <property type="match status" value="1"/>
</dbReference>
<comment type="subcellular location">
    <subcellularLocation>
        <location evidence="2">Cytoplasm</location>
    </subcellularLocation>
    <subcellularLocation>
        <location evidence="1">Nucleus</location>
    </subcellularLocation>
</comment>
<dbReference type="SUPFAM" id="SSF82199">
    <property type="entry name" value="SET domain"/>
    <property type="match status" value="1"/>
</dbReference>
<evidence type="ECO:0000256" key="7">
    <source>
        <dbReference type="ARBA" id="ARBA00022723"/>
    </source>
</evidence>
<keyword evidence="8 15" id="KW-0863">Zinc-finger</keyword>
<evidence type="ECO:0000256" key="5">
    <source>
        <dbReference type="ARBA" id="ARBA00022679"/>
    </source>
</evidence>
<dbReference type="InterPro" id="IPR002893">
    <property type="entry name" value="Znf_MYND"/>
</dbReference>
<evidence type="ECO:0000256" key="6">
    <source>
        <dbReference type="ARBA" id="ARBA00022691"/>
    </source>
</evidence>
<dbReference type="GO" id="GO:0005634">
    <property type="term" value="C:nucleus"/>
    <property type="evidence" value="ECO:0007669"/>
    <property type="project" value="UniProtKB-SubCell"/>
</dbReference>
<dbReference type="GO" id="GO:0032259">
    <property type="term" value="P:methylation"/>
    <property type="evidence" value="ECO:0007669"/>
    <property type="project" value="UniProtKB-KW"/>
</dbReference>
<dbReference type="Gene3D" id="1.10.220.160">
    <property type="match status" value="1"/>
</dbReference>
<dbReference type="Gene3D" id="1.25.40.10">
    <property type="entry name" value="Tetratricopeptide repeat domain"/>
    <property type="match status" value="1"/>
</dbReference>
<evidence type="ECO:0000256" key="12">
    <source>
        <dbReference type="ARBA" id="ARBA00093423"/>
    </source>
</evidence>
<dbReference type="InterPro" id="IPR046341">
    <property type="entry name" value="SET_dom_sf"/>
</dbReference>
<dbReference type="GO" id="GO:0008270">
    <property type="term" value="F:zinc ion binding"/>
    <property type="evidence" value="ECO:0007669"/>
    <property type="project" value="UniProtKB-KW"/>
</dbReference>
<keyword evidence="10" id="KW-0539">Nucleus</keyword>
<evidence type="ECO:0000256" key="1">
    <source>
        <dbReference type="ARBA" id="ARBA00004123"/>
    </source>
</evidence>
<keyword evidence="3" id="KW-0963">Cytoplasm</keyword>
<evidence type="ECO:0000259" key="17">
    <source>
        <dbReference type="PROSITE" id="PS50865"/>
    </source>
</evidence>
<dbReference type="SUPFAM" id="SSF48452">
    <property type="entry name" value="TPR-like"/>
    <property type="match status" value="1"/>
</dbReference>
<evidence type="ECO:0000256" key="8">
    <source>
        <dbReference type="ARBA" id="ARBA00022771"/>
    </source>
</evidence>